<dbReference type="EMBL" id="QEQG01000004">
    <property type="protein sequence ID" value="RDF11568.1"/>
    <property type="molecule type" value="Genomic_DNA"/>
</dbReference>
<reference evidence="6 7" key="1">
    <citation type="submission" date="2018-05" db="EMBL/GenBank/DDBJ databases">
        <title>Draft Genome Sequences for a Diverse set of 7 Haemophilus Species.</title>
        <authorList>
            <person name="Nichols M."/>
            <person name="Topaz N."/>
            <person name="Wang X."/>
            <person name="Wang X."/>
            <person name="Boxrud D."/>
        </authorList>
    </citation>
    <scope>NUCLEOTIDE SEQUENCE [LARGE SCALE GENOMIC DNA]</scope>
    <source>
        <strain evidence="4 6">C2002001239</strain>
        <strain evidence="5 7">C2015005473</strain>
    </source>
</reference>
<comment type="caution">
    <text evidence="4">The sequence shown here is derived from an EMBL/GenBank/DDBJ whole genome shotgun (WGS) entry which is preliminary data.</text>
</comment>
<evidence type="ECO:0000256" key="1">
    <source>
        <dbReference type="ARBA" id="ARBA00022729"/>
    </source>
</evidence>
<keyword evidence="1 2" id="KW-0732">Signal</keyword>
<organism evidence="4 6">
    <name type="scientific">Haemophilus sputorum</name>
    <dbReference type="NCBI Taxonomy" id="1078480"/>
    <lineage>
        <taxon>Bacteria</taxon>
        <taxon>Pseudomonadati</taxon>
        <taxon>Pseudomonadota</taxon>
        <taxon>Gammaproteobacteria</taxon>
        <taxon>Pasteurellales</taxon>
        <taxon>Pasteurellaceae</taxon>
        <taxon>Haemophilus</taxon>
    </lineage>
</organism>
<protein>
    <submittedName>
        <fullName evidence="4">Porin family protein</fullName>
    </submittedName>
</protein>
<name>A0A369YJ25_9PAST</name>
<evidence type="ECO:0000313" key="5">
    <source>
        <dbReference type="EMBL" id="RDF11568.1"/>
    </source>
</evidence>
<accession>A0A369YJ25</accession>
<dbReference type="RefSeq" id="WP_007526706.1">
    <property type="nucleotide sequence ID" value="NZ_CAURJL010000005.1"/>
</dbReference>
<evidence type="ECO:0000259" key="3">
    <source>
        <dbReference type="Pfam" id="PF13505"/>
    </source>
</evidence>
<evidence type="ECO:0000313" key="7">
    <source>
        <dbReference type="Proteomes" id="UP000253950"/>
    </source>
</evidence>
<feature type="domain" description="Outer membrane protein beta-barrel" evidence="3">
    <location>
        <begin position="5"/>
        <end position="172"/>
    </location>
</feature>
<gene>
    <name evidence="5" type="ORF">DPV84_05155</name>
    <name evidence="4" type="ORF">DPV93_08375</name>
</gene>
<feature type="chain" id="PRO_5016778020" evidence="2">
    <location>
        <begin position="20"/>
        <end position="172"/>
    </location>
</feature>
<feature type="signal peptide" evidence="2">
    <location>
        <begin position="1"/>
        <end position="19"/>
    </location>
</feature>
<dbReference type="Pfam" id="PF13505">
    <property type="entry name" value="OMP_b-brl"/>
    <property type="match status" value="1"/>
</dbReference>
<proteinExistence type="predicted"/>
<sequence length="172" mass="18103">MKHIAALIVAGAFSASAMAAPVGETFTGVGVGVDLTSAKYKVDGIKGKQSTGPALVVDYGMDYGNNLVGVVQGKAKLGSTKVFSDVKQKNKYTVAYQQGYRVGADLLPYVKVDATSSKVGDETFRGYGYGAGAKYAVSSNVEVGAEYTRNNLKRSGTKLRGNDFTANVGYRF</sequence>
<dbReference type="SUPFAM" id="SSF56925">
    <property type="entry name" value="OMPA-like"/>
    <property type="match status" value="1"/>
</dbReference>
<evidence type="ECO:0000313" key="4">
    <source>
        <dbReference type="EMBL" id="RDE70537.1"/>
    </source>
</evidence>
<dbReference type="InterPro" id="IPR027385">
    <property type="entry name" value="Beta-barrel_OMP"/>
</dbReference>
<dbReference type="AlphaFoldDB" id="A0A369YJ25"/>
<dbReference type="EMBL" id="QEPN01000007">
    <property type="protein sequence ID" value="RDE70537.1"/>
    <property type="molecule type" value="Genomic_DNA"/>
</dbReference>
<dbReference type="STRING" id="1035839.GCA_000238795_01726"/>
<evidence type="ECO:0000256" key="2">
    <source>
        <dbReference type="SAM" id="SignalP"/>
    </source>
</evidence>
<evidence type="ECO:0000313" key="6">
    <source>
        <dbReference type="Proteomes" id="UP000253872"/>
    </source>
</evidence>
<keyword evidence="7" id="KW-1185">Reference proteome</keyword>
<dbReference type="InterPro" id="IPR011250">
    <property type="entry name" value="OMP/PagP_B-barrel"/>
</dbReference>
<dbReference type="Proteomes" id="UP000253950">
    <property type="component" value="Unassembled WGS sequence"/>
</dbReference>
<dbReference type="Proteomes" id="UP000253872">
    <property type="component" value="Unassembled WGS sequence"/>
</dbReference>